<keyword evidence="1" id="KW-0863">Zinc-finger</keyword>
<accession>A0A7W9SW75</accession>
<evidence type="ECO:0000313" key="3">
    <source>
        <dbReference type="EMBL" id="MBB6053951.1"/>
    </source>
</evidence>
<organism evidence="3 4">
    <name type="scientific">Armatimonas rosea</name>
    <dbReference type="NCBI Taxonomy" id="685828"/>
    <lineage>
        <taxon>Bacteria</taxon>
        <taxon>Bacillati</taxon>
        <taxon>Armatimonadota</taxon>
        <taxon>Armatimonadia</taxon>
        <taxon>Armatimonadales</taxon>
        <taxon>Armatimonadaceae</taxon>
        <taxon>Armatimonas</taxon>
    </lineage>
</organism>
<reference evidence="3 4" key="1">
    <citation type="submission" date="2020-08" db="EMBL/GenBank/DDBJ databases">
        <title>Genomic Encyclopedia of Type Strains, Phase IV (KMG-IV): sequencing the most valuable type-strain genomes for metagenomic binning, comparative biology and taxonomic classification.</title>
        <authorList>
            <person name="Goeker M."/>
        </authorList>
    </citation>
    <scope>NUCLEOTIDE SEQUENCE [LARGE SCALE GENOMIC DNA]</scope>
    <source>
        <strain evidence="3 4">DSM 23562</strain>
    </source>
</reference>
<sequence length="122" mass="13813">MNLDEARQLANVNKRAQRLFEDGYRIRSLDGNLHLIHTQHGATYTLNRAEGSCTCPFFTKNSGRYSCKHVLGFKKLLITQRFHLASLSARWETHEQAATIEQVLLSASRALSARLEVPLCLS</sequence>
<dbReference type="PROSITE" id="PS50966">
    <property type="entry name" value="ZF_SWIM"/>
    <property type="match status" value="1"/>
</dbReference>
<dbReference type="Proteomes" id="UP000520814">
    <property type="component" value="Unassembled WGS sequence"/>
</dbReference>
<comment type="caution">
    <text evidence="3">The sequence shown here is derived from an EMBL/GenBank/DDBJ whole genome shotgun (WGS) entry which is preliminary data.</text>
</comment>
<dbReference type="RefSeq" id="WP_184204034.1">
    <property type="nucleotide sequence ID" value="NZ_JACHGW010000010.1"/>
</dbReference>
<dbReference type="InterPro" id="IPR007527">
    <property type="entry name" value="Znf_SWIM"/>
</dbReference>
<proteinExistence type="predicted"/>
<keyword evidence="1" id="KW-0479">Metal-binding</keyword>
<evidence type="ECO:0000259" key="2">
    <source>
        <dbReference type="PROSITE" id="PS50966"/>
    </source>
</evidence>
<protein>
    <submittedName>
        <fullName evidence="3">Putative nucleic acid-binding Zn finger protein</fullName>
    </submittedName>
</protein>
<feature type="domain" description="SWIM-type" evidence="2">
    <location>
        <begin position="44"/>
        <end position="78"/>
    </location>
</feature>
<dbReference type="GO" id="GO:0008270">
    <property type="term" value="F:zinc ion binding"/>
    <property type="evidence" value="ECO:0007669"/>
    <property type="project" value="UniProtKB-KW"/>
</dbReference>
<name>A0A7W9SW75_ARMRO</name>
<keyword evidence="4" id="KW-1185">Reference proteome</keyword>
<dbReference type="AlphaFoldDB" id="A0A7W9SW75"/>
<dbReference type="EMBL" id="JACHGW010000010">
    <property type="protein sequence ID" value="MBB6053951.1"/>
    <property type="molecule type" value="Genomic_DNA"/>
</dbReference>
<evidence type="ECO:0000313" key="4">
    <source>
        <dbReference type="Proteomes" id="UP000520814"/>
    </source>
</evidence>
<gene>
    <name evidence="3" type="ORF">HNQ39_005798</name>
</gene>
<keyword evidence="1" id="KW-0862">Zinc</keyword>
<evidence type="ECO:0000256" key="1">
    <source>
        <dbReference type="PROSITE-ProRule" id="PRU00325"/>
    </source>
</evidence>